<keyword evidence="3" id="KW-1185">Reference proteome</keyword>
<feature type="compositionally biased region" description="Basic and acidic residues" evidence="1">
    <location>
        <begin position="50"/>
        <end position="64"/>
    </location>
</feature>
<evidence type="ECO:0000313" key="2">
    <source>
        <dbReference type="EMBL" id="CAG9176738.1"/>
    </source>
</evidence>
<organism evidence="2 3">
    <name type="scientific">Cupriavidus respiraculi</name>
    <dbReference type="NCBI Taxonomy" id="195930"/>
    <lineage>
        <taxon>Bacteria</taxon>
        <taxon>Pseudomonadati</taxon>
        <taxon>Pseudomonadota</taxon>
        <taxon>Betaproteobacteria</taxon>
        <taxon>Burkholderiales</taxon>
        <taxon>Burkholderiaceae</taxon>
        <taxon>Cupriavidus</taxon>
    </lineage>
</organism>
<dbReference type="EMBL" id="CAJZAH010000003">
    <property type="protein sequence ID" value="CAG9176738.1"/>
    <property type="molecule type" value="Genomic_DNA"/>
</dbReference>
<accession>A0ABN7YU06</accession>
<feature type="region of interest" description="Disordered" evidence="1">
    <location>
        <begin position="38"/>
        <end position="64"/>
    </location>
</feature>
<proteinExistence type="predicted"/>
<evidence type="ECO:0000256" key="1">
    <source>
        <dbReference type="SAM" id="MobiDB-lite"/>
    </source>
</evidence>
<dbReference type="Proteomes" id="UP000721236">
    <property type="component" value="Unassembled WGS sequence"/>
</dbReference>
<sequence length="224" mass="25158">MDARCPHRMLACDGDGIESMRNAIKRCVGASLHRRASRRSESSRCASSLPRDERAAGPRHDAIARRRIADKGPRWWADERGRAGSHRDGSTLAAGARAVAHERGALPAMPCFMRVSGRRAVRRCARMRGMRALCKRVRTRRETVPCAMPKRASEGVSMRAIAGRRHALAGIESRLAIGRKTDAQQRLVSMRTRCQTQHRSRRVDAPFFLNFFLNIVDQTNYDSP</sequence>
<comment type="caution">
    <text evidence="2">The sequence shown here is derived from an EMBL/GenBank/DDBJ whole genome shotgun (WGS) entry which is preliminary data.</text>
</comment>
<protein>
    <submittedName>
        <fullName evidence="2">Uncharacterized protein</fullName>
    </submittedName>
</protein>
<reference evidence="2 3" key="1">
    <citation type="submission" date="2021-08" db="EMBL/GenBank/DDBJ databases">
        <authorList>
            <person name="Peeters C."/>
        </authorList>
    </citation>
    <scope>NUCLEOTIDE SEQUENCE [LARGE SCALE GENOMIC DNA]</scope>
    <source>
        <strain evidence="2 3">LMG 21510</strain>
    </source>
</reference>
<name>A0ABN7YU06_9BURK</name>
<evidence type="ECO:0000313" key="3">
    <source>
        <dbReference type="Proteomes" id="UP000721236"/>
    </source>
</evidence>
<gene>
    <name evidence="2" type="ORF">LMG21510_03112</name>
</gene>